<name>A0A0K2UBX1_LEPSM</name>
<dbReference type="OrthoDB" id="5945798at2759"/>
<dbReference type="Gene3D" id="1.10.220.160">
    <property type="match status" value="1"/>
</dbReference>
<dbReference type="GO" id="GO:0005634">
    <property type="term" value="C:nucleus"/>
    <property type="evidence" value="ECO:0007669"/>
    <property type="project" value="UniProtKB-SubCell"/>
</dbReference>
<dbReference type="AlphaFoldDB" id="A0A0K2UBX1"/>
<dbReference type="PANTHER" id="PTHR46165">
    <property type="entry name" value="SET AND MYND DOMAIN-CONTAINING PROTEIN 4"/>
    <property type="match status" value="1"/>
</dbReference>
<comment type="catalytic activity">
    <reaction evidence="8">
        <text>L-lysyl-[protein] + S-adenosyl-L-methionine = N(6)-methyl-L-lysyl-[protein] + S-adenosyl-L-homocysteine + H(+)</text>
        <dbReference type="Rhea" id="RHEA:51736"/>
        <dbReference type="Rhea" id="RHEA-COMP:9752"/>
        <dbReference type="Rhea" id="RHEA-COMP:13053"/>
        <dbReference type="ChEBI" id="CHEBI:15378"/>
        <dbReference type="ChEBI" id="CHEBI:29969"/>
        <dbReference type="ChEBI" id="CHEBI:57856"/>
        <dbReference type="ChEBI" id="CHEBI:59789"/>
        <dbReference type="ChEBI" id="CHEBI:61929"/>
    </reaction>
</comment>
<reference evidence="10" key="1">
    <citation type="submission" date="2014-05" db="EMBL/GenBank/DDBJ databases">
        <authorList>
            <person name="Chronopoulou M."/>
        </authorList>
    </citation>
    <scope>NUCLEOTIDE SEQUENCE</scope>
    <source>
        <tissue evidence="10">Whole organism</tissue>
    </source>
</reference>
<dbReference type="InterPro" id="IPR044421">
    <property type="entry name" value="SMYD4_SET"/>
</dbReference>
<evidence type="ECO:0000256" key="2">
    <source>
        <dbReference type="ARBA" id="ARBA00004496"/>
    </source>
</evidence>
<dbReference type="GO" id="GO:0042826">
    <property type="term" value="F:histone deacetylase binding"/>
    <property type="evidence" value="ECO:0007669"/>
    <property type="project" value="TreeGrafter"/>
</dbReference>
<dbReference type="SUPFAM" id="SSF48452">
    <property type="entry name" value="TPR-like"/>
    <property type="match status" value="1"/>
</dbReference>
<keyword evidence="4" id="KW-0489">Methyltransferase</keyword>
<dbReference type="InterPro" id="IPR046341">
    <property type="entry name" value="SET_dom_sf"/>
</dbReference>
<accession>A0A0K2UBX1</accession>
<dbReference type="SUPFAM" id="SSF82199">
    <property type="entry name" value="SET domain"/>
    <property type="match status" value="1"/>
</dbReference>
<keyword evidence="6" id="KW-0949">S-adenosyl-L-methionine</keyword>
<dbReference type="GO" id="GO:0032259">
    <property type="term" value="P:methylation"/>
    <property type="evidence" value="ECO:0007669"/>
    <property type="project" value="UniProtKB-KW"/>
</dbReference>
<evidence type="ECO:0000256" key="3">
    <source>
        <dbReference type="ARBA" id="ARBA00022490"/>
    </source>
</evidence>
<dbReference type="GO" id="GO:0008757">
    <property type="term" value="F:S-adenosylmethionine-dependent methyltransferase activity"/>
    <property type="evidence" value="ECO:0007669"/>
    <property type="project" value="UniProtKB-ARBA"/>
</dbReference>
<dbReference type="GeneID" id="121129540"/>
<dbReference type="Gene3D" id="1.25.40.10">
    <property type="entry name" value="Tetratricopeptide repeat domain"/>
    <property type="match status" value="1"/>
</dbReference>
<dbReference type="Gene3D" id="6.10.140.2220">
    <property type="match status" value="1"/>
</dbReference>
<dbReference type="KEGG" id="lsm:121129540"/>
<dbReference type="PANTHER" id="PTHR46165:SF2">
    <property type="entry name" value="SET AND MYND DOMAIN-CONTAINING PROTEIN 4"/>
    <property type="match status" value="1"/>
</dbReference>
<dbReference type="EMBL" id="HACA01017835">
    <property type="protein sequence ID" value="CDW35196.1"/>
    <property type="molecule type" value="Transcribed_RNA"/>
</dbReference>
<evidence type="ECO:0000256" key="1">
    <source>
        <dbReference type="ARBA" id="ARBA00004123"/>
    </source>
</evidence>
<proteinExistence type="predicted"/>
<evidence type="ECO:0000256" key="4">
    <source>
        <dbReference type="ARBA" id="ARBA00022603"/>
    </source>
</evidence>
<evidence type="ECO:0000256" key="8">
    <source>
        <dbReference type="ARBA" id="ARBA00048985"/>
    </source>
</evidence>
<keyword evidence="5" id="KW-0808">Transferase</keyword>
<keyword evidence="7" id="KW-0539">Nucleus</keyword>
<dbReference type="RefSeq" id="XP_040581195.1">
    <property type="nucleotide sequence ID" value="XM_040725261.2"/>
</dbReference>
<dbReference type="GO" id="GO:0008276">
    <property type="term" value="F:protein methyltransferase activity"/>
    <property type="evidence" value="ECO:0007669"/>
    <property type="project" value="UniProtKB-ARBA"/>
</dbReference>
<evidence type="ECO:0000256" key="6">
    <source>
        <dbReference type="ARBA" id="ARBA00022691"/>
    </source>
</evidence>
<dbReference type="InterPro" id="IPR001214">
    <property type="entry name" value="SET_dom"/>
</dbReference>
<sequence length="653" mass="75861">MEFSTEMKKKLLELSGLSNMKDLESIIKDKNVNLKGVKAYNEKIKEFMETPGVFNEKTFEKVWDLFLQDYSDVQNYYEECKDESRSIQKSVNLRTKGNEAYKKKCLETSINLYSDSIKAIPPSEDGSEPLALSFANRSAAFYEIKSFSQSLNDVEAALYFNYPLDKRHKLYERRAKILIQLGFKSLAKKEYEKAVENIQSHGGKVSENLLKAMDDFDNCSNEDEFLGKSLEEYLGQNLNSSVNLSNSQFPALRRGLKVEFDEIKGRHCITETEIPAGELVLCEDPIVSYLHPSFNDKNCSACFKPLNDYCIPSLKSTKYYCNLSCLKEDNKFHDFWKAHNVLGEDRTLNIHLSIKAIQCHDATLFEDQMDKLLKTDYMFGSNKSKEFSYYDKKEQYRTIFSLVDHPKERNLDEECKIYARTVLAIRLLRESGYLKYKISNQECRQTDLAVARALYKLNTGFKYNLHSIHEVSDTEASSSMNKCVPLRDIGSGIYPTLLFLNHSCNPNTYRFHQGKRVFLYSKRKIYPGEELTDCYGMHHLSMPYEERQSNLCTGYCFNCQCDACTFKYPLFHELKQQNQNETEPKVLKEKLSRIKSLFEEKLYLEAADVSRSLLTGLYESKEQQSMKPYISAEHVGLVFCYCQWIYLSKQIRK</sequence>
<dbReference type="GO" id="GO:0008170">
    <property type="term" value="F:N-methyltransferase activity"/>
    <property type="evidence" value="ECO:0007669"/>
    <property type="project" value="UniProtKB-ARBA"/>
</dbReference>
<protein>
    <recommendedName>
        <fullName evidence="9">SET domain-containing protein</fullName>
    </recommendedName>
</protein>
<evidence type="ECO:0000256" key="5">
    <source>
        <dbReference type="ARBA" id="ARBA00022679"/>
    </source>
</evidence>
<evidence type="ECO:0000259" key="9">
    <source>
        <dbReference type="PROSITE" id="PS50280"/>
    </source>
</evidence>
<evidence type="ECO:0000313" key="10">
    <source>
        <dbReference type="EMBL" id="CDW35196.1"/>
    </source>
</evidence>
<dbReference type="SMART" id="SM00317">
    <property type="entry name" value="SET"/>
    <property type="match status" value="1"/>
</dbReference>
<dbReference type="Pfam" id="PF00856">
    <property type="entry name" value="SET"/>
    <property type="match status" value="1"/>
</dbReference>
<dbReference type="CDD" id="cd10536">
    <property type="entry name" value="SET_SMYD4"/>
    <property type="match status" value="1"/>
</dbReference>
<comment type="subcellular location">
    <subcellularLocation>
        <location evidence="2">Cytoplasm</location>
    </subcellularLocation>
    <subcellularLocation>
        <location evidence="1">Nucleus</location>
    </subcellularLocation>
</comment>
<evidence type="ECO:0000256" key="7">
    <source>
        <dbReference type="ARBA" id="ARBA00023242"/>
    </source>
</evidence>
<dbReference type="PROSITE" id="PS50280">
    <property type="entry name" value="SET"/>
    <property type="match status" value="1"/>
</dbReference>
<feature type="domain" description="SET" evidence="9">
    <location>
        <begin position="254"/>
        <end position="536"/>
    </location>
</feature>
<dbReference type="InterPro" id="IPR011990">
    <property type="entry name" value="TPR-like_helical_dom_sf"/>
</dbReference>
<dbReference type="GO" id="GO:0005737">
    <property type="term" value="C:cytoplasm"/>
    <property type="evidence" value="ECO:0007669"/>
    <property type="project" value="UniProtKB-SubCell"/>
</dbReference>
<dbReference type="Gene3D" id="2.170.270.10">
    <property type="entry name" value="SET domain"/>
    <property type="match status" value="1"/>
</dbReference>
<dbReference type="InterPro" id="IPR052097">
    <property type="entry name" value="SET-MYND_domain_protein"/>
</dbReference>
<keyword evidence="3" id="KW-0963">Cytoplasm</keyword>
<organism evidence="10">
    <name type="scientific">Lepeophtheirus salmonis</name>
    <name type="common">Salmon louse</name>
    <name type="synonym">Caligus salmonis</name>
    <dbReference type="NCBI Taxonomy" id="72036"/>
    <lineage>
        <taxon>Eukaryota</taxon>
        <taxon>Metazoa</taxon>
        <taxon>Ecdysozoa</taxon>
        <taxon>Arthropoda</taxon>
        <taxon>Crustacea</taxon>
        <taxon>Multicrustacea</taxon>
        <taxon>Hexanauplia</taxon>
        <taxon>Copepoda</taxon>
        <taxon>Siphonostomatoida</taxon>
        <taxon>Caligidae</taxon>
        <taxon>Lepeophtheirus</taxon>
    </lineage>
</organism>